<comment type="caution">
    <text evidence="1">The sequence shown here is derived from an EMBL/GenBank/DDBJ whole genome shotgun (WGS) entry which is preliminary data.</text>
</comment>
<reference evidence="2" key="2">
    <citation type="submission" date="2019-06" db="EMBL/GenBank/DDBJ databases">
        <title>Co-occurence of chitin degradation, pigmentation and bioactivity in marine Pseudoalteromonas.</title>
        <authorList>
            <person name="Sonnenschein E.C."/>
            <person name="Bech P.K."/>
        </authorList>
    </citation>
    <scope>NUCLEOTIDE SEQUENCE [LARGE SCALE GENOMIC DNA]</scope>
    <source>
        <strain evidence="2">S2599</strain>
    </source>
</reference>
<gene>
    <name evidence="1" type="ORF">CWB98_23665</name>
</gene>
<dbReference type="AlphaFoldDB" id="A0A5S3WNS8"/>
<name>A0A5S3WNS8_9GAMM</name>
<feature type="non-terminal residue" evidence="1">
    <location>
        <position position="1"/>
    </location>
</feature>
<evidence type="ECO:0000313" key="1">
    <source>
        <dbReference type="EMBL" id="TMP28954.1"/>
    </source>
</evidence>
<evidence type="ECO:0000313" key="2">
    <source>
        <dbReference type="Proteomes" id="UP000306719"/>
    </source>
</evidence>
<proteinExistence type="predicted"/>
<dbReference type="EMBL" id="PNCJ01000118">
    <property type="protein sequence ID" value="TMP28954.1"/>
    <property type="molecule type" value="Genomic_DNA"/>
</dbReference>
<feature type="non-terminal residue" evidence="1">
    <location>
        <position position="80"/>
    </location>
</feature>
<accession>A0A5S3WNS8</accession>
<protein>
    <submittedName>
        <fullName evidence="1">IS110 family transposase</fullName>
    </submittedName>
</protein>
<sequence length="80" mass="9660">DLLDLKDAKYQLKALLLRNNINYEGTANWSLKHLRWLTELVLPHPAQQIVLQEFIQTINERIARLERLDNELTHHIHQWR</sequence>
<dbReference type="Proteomes" id="UP000306719">
    <property type="component" value="Unassembled WGS sequence"/>
</dbReference>
<organism evidence="1 2">
    <name type="scientific">Pseudoalteromonas rubra</name>
    <dbReference type="NCBI Taxonomy" id="43658"/>
    <lineage>
        <taxon>Bacteria</taxon>
        <taxon>Pseudomonadati</taxon>
        <taxon>Pseudomonadota</taxon>
        <taxon>Gammaproteobacteria</taxon>
        <taxon>Alteromonadales</taxon>
        <taxon>Pseudoalteromonadaceae</taxon>
        <taxon>Pseudoalteromonas</taxon>
    </lineage>
</organism>
<reference evidence="1 2" key="1">
    <citation type="submission" date="2018-01" db="EMBL/GenBank/DDBJ databases">
        <authorList>
            <person name="Paulsen S."/>
            <person name="Gram L.K."/>
        </authorList>
    </citation>
    <scope>NUCLEOTIDE SEQUENCE [LARGE SCALE GENOMIC DNA]</scope>
    <source>
        <strain evidence="1 2">S2599</strain>
    </source>
</reference>